<dbReference type="RefSeq" id="WP_264744557.1">
    <property type="nucleotide sequence ID" value="NZ_JAPDHV010000009.1"/>
</dbReference>
<proteinExistence type="predicted"/>
<comment type="caution">
    <text evidence="1">The sequence shown here is derived from an EMBL/GenBank/DDBJ whole genome shotgun (WGS) entry which is preliminary data.</text>
</comment>
<name>A0ABT3HS82_9FLAO</name>
<organism evidence="1 2">
    <name type="scientific">Chryseobacterium oryctis</name>
    <dbReference type="NCBI Taxonomy" id="2952618"/>
    <lineage>
        <taxon>Bacteria</taxon>
        <taxon>Pseudomonadati</taxon>
        <taxon>Bacteroidota</taxon>
        <taxon>Flavobacteriia</taxon>
        <taxon>Flavobacteriales</taxon>
        <taxon>Weeksellaceae</taxon>
        <taxon>Chryseobacterium group</taxon>
        <taxon>Chryseobacterium</taxon>
    </lineage>
</organism>
<evidence type="ECO:0000313" key="2">
    <source>
        <dbReference type="Proteomes" id="UP001163719"/>
    </source>
</evidence>
<dbReference type="Proteomes" id="UP001163719">
    <property type="component" value="Unassembled WGS sequence"/>
</dbReference>
<gene>
    <name evidence="1" type="ORF">OH806_15305</name>
</gene>
<protein>
    <submittedName>
        <fullName evidence="1">Uncharacterized protein</fullName>
    </submittedName>
</protein>
<accession>A0ABT3HS82</accession>
<evidence type="ECO:0000313" key="1">
    <source>
        <dbReference type="EMBL" id="MCW3162639.1"/>
    </source>
</evidence>
<keyword evidence="2" id="KW-1185">Reference proteome</keyword>
<sequence length="152" mass="18494">MQPEPWTYTTLHDYLDDLFRNKKPDTEEIIQAKKSYWRSYNKRLKQLQRKKHKEVTIALNKDKMQLLSRKLEYQQSVSDYIKKLVVVHLDNNLATLNPQNNQKKDLTQIEQQLFTLIDYLESLIYQRRFVDKGQIIKLELYIQQLQHLLEKM</sequence>
<reference evidence="1" key="1">
    <citation type="submission" date="2022-10" db="EMBL/GenBank/DDBJ databases">
        <title>Chryseobacterium babae sp. nov. isolated from the gut of the beetle Oryctes rhinoceros, and Chryseobacterium kimseyorum sp. nov., isolated from a stick insect rearing cage.</title>
        <authorList>
            <person name="Shelomi M."/>
            <person name="Han C.-J."/>
            <person name="Chen W.-M."/>
            <person name="Chen H.-K."/>
            <person name="Liaw S.-J."/>
            <person name="Muhle E."/>
            <person name="Clermont D."/>
        </authorList>
    </citation>
    <scope>NUCLEOTIDE SEQUENCE</scope>
    <source>
        <strain evidence="1">WLa1L2M3</strain>
    </source>
</reference>
<dbReference type="EMBL" id="JAPDHV010000009">
    <property type="protein sequence ID" value="MCW3162639.1"/>
    <property type="molecule type" value="Genomic_DNA"/>
</dbReference>